<evidence type="ECO:0000256" key="1">
    <source>
        <dbReference type="SAM" id="Phobius"/>
    </source>
</evidence>
<evidence type="ECO:0000313" key="3">
    <source>
        <dbReference type="EMBL" id="MBC3538972.1"/>
    </source>
</evidence>
<keyword evidence="1" id="KW-0812">Transmembrane</keyword>
<feature type="transmembrane region" description="Helical" evidence="1">
    <location>
        <begin position="62"/>
        <end position="81"/>
    </location>
</feature>
<keyword evidence="1" id="KW-0472">Membrane</keyword>
<dbReference type="NCBIfam" id="TIGR03782">
    <property type="entry name" value="Bac_Flav_CT_J"/>
    <property type="match status" value="1"/>
</dbReference>
<keyword evidence="4" id="KW-1185">Reference proteome</keyword>
<protein>
    <submittedName>
        <fullName evidence="3">Conjugative transposon protein TraJ</fullName>
    </submittedName>
</protein>
<evidence type="ECO:0000259" key="2">
    <source>
        <dbReference type="Pfam" id="PF07863"/>
    </source>
</evidence>
<dbReference type="Proteomes" id="UP000659698">
    <property type="component" value="Unassembled WGS sequence"/>
</dbReference>
<feature type="domain" description="Conjugative transposon TraJ C-terminal" evidence="2">
    <location>
        <begin position="6"/>
        <end position="344"/>
    </location>
</feature>
<dbReference type="EMBL" id="JACOAF010000011">
    <property type="protein sequence ID" value="MBC3538972.1"/>
    <property type="molecule type" value="Genomic_DNA"/>
</dbReference>
<accession>A0ABR6VPX3</accession>
<dbReference type="InterPro" id="IPR022393">
    <property type="entry name" value="Conjugative_transposon_TraJ"/>
</dbReference>
<dbReference type="Pfam" id="PF07863">
    <property type="entry name" value="CtnDOT_TraJ"/>
    <property type="match status" value="1"/>
</dbReference>
<feature type="transmembrane region" description="Helical" evidence="1">
    <location>
        <begin position="221"/>
        <end position="244"/>
    </location>
</feature>
<sequence length="346" mass="37794">MNNEWVSLHEILRQLYEEMLPLCGSLIGVARGIAGLGAIFYIANRVWRHMANNEPIDFYPLLRPFVIGWCIMLFPLVIGALNGIMNPVAMATDALVDTQNVQVREFQEQLTKLEEAGMKKEGKGWMVDDAEFEKKLEELNPIDVGGMTGMYTERAMYQLQTNVREWFKEVLIVLYEAASLVLDTIRTFFLIVMAIIGPISFGLAVFDGFHGTLTNWIARYINVFLWLPVANIFGAIISKINVLMLQKDIADLKSGGDFDATNTAYLVFLLIGIFGYTCVPTVAGWIVQSCGGGRFMTSITHASSSVVGSAGSAAGAGAGAIAGRSVTAAKNLANAPSQVMAGYQKL</sequence>
<evidence type="ECO:0000313" key="4">
    <source>
        <dbReference type="Proteomes" id="UP000659698"/>
    </source>
</evidence>
<dbReference type="InterPro" id="IPR012424">
    <property type="entry name" value="Conjugative_transposon_TraJ_C"/>
</dbReference>
<feature type="transmembrane region" description="Helical" evidence="1">
    <location>
        <begin position="188"/>
        <end position="209"/>
    </location>
</feature>
<gene>
    <name evidence="3" type="primary">traJ</name>
    <name evidence="3" type="ORF">H7U12_04720</name>
</gene>
<reference evidence="3 4" key="1">
    <citation type="journal article" date="2019" name="Int. J. Syst. Evol. Microbiol.">
        <title>Rufibacter sediminis sp. nov., isolated from freshwater lake sediment.</title>
        <authorList>
            <person name="Qu J.H."/>
            <person name="Zhang L.J."/>
            <person name="Fu Y.H."/>
            <person name="Li H.F."/>
        </authorList>
    </citation>
    <scope>NUCLEOTIDE SEQUENCE [LARGE SCALE GENOMIC DNA]</scope>
    <source>
        <strain evidence="3 4">H-1</strain>
    </source>
</reference>
<feature type="transmembrane region" description="Helical" evidence="1">
    <location>
        <begin position="264"/>
        <end position="287"/>
    </location>
</feature>
<name>A0ABR6VPX3_9BACT</name>
<dbReference type="RefSeq" id="WP_186633712.1">
    <property type="nucleotide sequence ID" value="NZ_JACOAF010000011.1"/>
</dbReference>
<organism evidence="3 4">
    <name type="scientific">Rufibacter sediminis</name>
    <dbReference type="NCBI Taxonomy" id="2762756"/>
    <lineage>
        <taxon>Bacteria</taxon>
        <taxon>Pseudomonadati</taxon>
        <taxon>Bacteroidota</taxon>
        <taxon>Cytophagia</taxon>
        <taxon>Cytophagales</taxon>
        <taxon>Hymenobacteraceae</taxon>
        <taxon>Rufibacter</taxon>
    </lineage>
</organism>
<comment type="caution">
    <text evidence="3">The sequence shown here is derived from an EMBL/GenBank/DDBJ whole genome shotgun (WGS) entry which is preliminary data.</text>
</comment>
<keyword evidence="1" id="KW-1133">Transmembrane helix</keyword>
<proteinExistence type="predicted"/>
<feature type="transmembrane region" description="Helical" evidence="1">
    <location>
        <begin position="20"/>
        <end position="42"/>
    </location>
</feature>